<dbReference type="PANTHER" id="PTHR11404">
    <property type="entry name" value="SUPEROXIDE DISMUTASE 2"/>
    <property type="match status" value="1"/>
</dbReference>
<evidence type="ECO:0000259" key="6">
    <source>
        <dbReference type="Pfam" id="PF00081"/>
    </source>
</evidence>
<feature type="domain" description="Manganese/iron superoxide dismutase C-terminal" evidence="7">
    <location>
        <begin position="90"/>
        <end position="181"/>
    </location>
</feature>
<gene>
    <name evidence="9" type="ORF">UFOVP181_236</name>
    <name evidence="8" type="ORF">UFOVP57_403</name>
</gene>
<evidence type="ECO:0000256" key="4">
    <source>
        <dbReference type="ARBA" id="ARBA00023002"/>
    </source>
</evidence>
<dbReference type="EC" id="1.15.1.1" evidence="2"/>
<dbReference type="EMBL" id="LR798231">
    <property type="protein sequence ID" value="CAB5208894.1"/>
    <property type="molecule type" value="Genomic_DNA"/>
</dbReference>
<evidence type="ECO:0000259" key="7">
    <source>
        <dbReference type="Pfam" id="PF02777"/>
    </source>
</evidence>
<dbReference type="PANTHER" id="PTHR11404:SF6">
    <property type="entry name" value="SUPEROXIDE DISMUTASE [MN], MITOCHONDRIAL"/>
    <property type="match status" value="1"/>
</dbReference>
<dbReference type="SUPFAM" id="SSF46609">
    <property type="entry name" value="Fe,Mn superoxide dismutase (SOD), N-terminal domain"/>
    <property type="match status" value="1"/>
</dbReference>
<dbReference type="InterPro" id="IPR019832">
    <property type="entry name" value="Mn/Fe_SOD_C"/>
</dbReference>
<dbReference type="PIRSF" id="PIRSF000349">
    <property type="entry name" value="SODismutase"/>
    <property type="match status" value="1"/>
</dbReference>
<dbReference type="InterPro" id="IPR036324">
    <property type="entry name" value="Mn/Fe_SOD_N_sf"/>
</dbReference>
<evidence type="ECO:0000256" key="2">
    <source>
        <dbReference type="ARBA" id="ARBA00012682"/>
    </source>
</evidence>
<dbReference type="InterPro" id="IPR036314">
    <property type="entry name" value="SOD_C_sf"/>
</dbReference>
<dbReference type="InterPro" id="IPR050265">
    <property type="entry name" value="Fe/Mn_Superoxide_Dismutase"/>
</dbReference>
<feature type="binding site" evidence="5">
    <location>
        <position position="153"/>
    </location>
    <ligand>
        <name>Mn(2+)</name>
        <dbReference type="ChEBI" id="CHEBI:29035"/>
    </ligand>
</feature>
<accession>A0A6J7WH11</accession>
<name>A0A6J7WH11_9CAUD</name>
<evidence type="ECO:0000313" key="8">
    <source>
        <dbReference type="EMBL" id="CAB4126002.1"/>
    </source>
</evidence>
<sequence length="187" mass="21780">MAFNFIKNVILNESVTSKKLEQFPLNYKKDELEPAISEDTMKYHYGKLAKAYVDLYNDNEGDPEFNEAGAYLHNILFAQYRAPTSNNVPQGPAAEFIDKHFKTFDRFKDMFVKEAMTIQGSGWVYLARNGEIKTIKNHQIKNDIIFLVDMWEHSFQFDYGSDKKSYLNNQWKIINWNIISSNLGLLA</sequence>
<evidence type="ECO:0000256" key="1">
    <source>
        <dbReference type="ARBA" id="ARBA00008714"/>
    </source>
</evidence>
<evidence type="ECO:0000313" key="9">
    <source>
        <dbReference type="EMBL" id="CAB5208894.1"/>
    </source>
</evidence>
<feature type="binding site" evidence="5">
    <location>
        <position position="73"/>
    </location>
    <ligand>
        <name>Mn(2+)</name>
        <dbReference type="ChEBI" id="CHEBI:29035"/>
    </ligand>
</feature>
<dbReference type="GO" id="GO:0004784">
    <property type="term" value="F:superoxide dismutase activity"/>
    <property type="evidence" value="ECO:0007669"/>
    <property type="project" value="UniProtKB-EC"/>
</dbReference>
<keyword evidence="3 5" id="KW-0479">Metal-binding</keyword>
<proteinExistence type="inferred from homology"/>
<dbReference type="SUPFAM" id="SSF54719">
    <property type="entry name" value="Fe,Mn superoxide dismutase (SOD), C-terminal domain"/>
    <property type="match status" value="1"/>
</dbReference>
<feature type="binding site" evidence="5">
    <location>
        <position position="149"/>
    </location>
    <ligand>
        <name>Mn(2+)</name>
        <dbReference type="ChEBI" id="CHEBI:29035"/>
    </ligand>
</feature>
<dbReference type="InterPro" id="IPR001189">
    <property type="entry name" value="Mn/Fe_SOD"/>
</dbReference>
<evidence type="ECO:0000256" key="3">
    <source>
        <dbReference type="ARBA" id="ARBA00022723"/>
    </source>
</evidence>
<reference evidence="9" key="1">
    <citation type="submission" date="2020-05" db="EMBL/GenBank/DDBJ databases">
        <authorList>
            <person name="Chiriac C."/>
            <person name="Salcher M."/>
            <person name="Ghai R."/>
            <person name="Kavagutti S V."/>
        </authorList>
    </citation>
    <scope>NUCLEOTIDE SEQUENCE</scope>
</reference>
<protein>
    <recommendedName>
        <fullName evidence="2">superoxide dismutase</fullName>
        <ecNumber evidence="2">1.15.1.1</ecNumber>
    </recommendedName>
</protein>
<feature type="binding site" evidence="5">
    <location>
        <position position="44"/>
    </location>
    <ligand>
        <name>Mn(2+)</name>
        <dbReference type="ChEBI" id="CHEBI:29035"/>
    </ligand>
</feature>
<keyword evidence="4" id="KW-0560">Oxidoreductase</keyword>
<evidence type="ECO:0000256" key="5">
    <source>
        <dbReference type="PIRSR" id="PIRSR000349-1"/>
    </source>
</evidence>
<dbReference type="Pfam" id="PF02777">
    <property type="entry name" value="Sod_Fe_C"/>
    <property type="match status" value="1"/>
</dbReference>
<organism evidence="9">
    <name type="scientific">uncultured Caudovirales phage</name>
    <dbReference type="NCBI Taxonomy" id="2100421"/>
    <lineage>
        <taxon>Viruses</taxon>
        <taxon>Duplodnaviria</taxon>
        <taxon>Heunggongvirae</taxon>
        <taxon>Uroviricota</taxon>
        <taxon>Caudoviricetes</taxon>
        <taxon>Peduoviridae</taxon>
        <taxon>Maltschvirus</taxon>
        <taxon>Maltschvirus maltsch</taxon>
    </lineage>
</organism>
<dbReference type="Gene3D" id="3.55.40.20">
    <property type="entry name" value="Iron/manganese superoxide dismutase, C-terminal domain"/>
    <property type="match status" value="1"/>
</dbReference>
<dbReference type="InterPro" id="IPR019831">
    <property type="entry name" value="Mn/Fe_SOD_N"/>
</dbReference>
<dbReference type="EMBL" id="LR796187">
    <property type="protein sequence ID" value="CAB4126002.1"/>
    <property type="molecule type" value="Genomic_DNA"/>
</dbReference>
<comment type="similarity">
    <text evidence="1">Belongs to the iron/manganese superoxide dismutase family.</text>
</comment>
<dbReference type="Pfam" id="PF00081">
    <property type="entry name" value="Sod_Fe_N"/>
    <property type="match status" value="1"/>
</dbReference>
<feature type="domain" description="Manganese/iron superoxide dismutase N-terminal" evidence="6">
    <location>
        <begin position="24"/>
        <end position="67"/>
    </location>
</feature>
<dbReference type="GO" id="GO:0046872">
    <property type="term" value="F:metal ion binding"/>
    <property type="evidence" value="ECO:0007669"/>
    <property type="project" value="UniProtKB-KW"/>
</dbReference>